<proteinExistence type="predicted"/>
<reference evidence="4 5" key="1">
    <citation type="submission" date="2018-04" db="EMBL/GenBank/DDBJ databases">
        <authorList>
            <person name="Zhang X."/>
            <person name="Yuan J."/>
            <person name="Li F."/>
            <person name="Xiang J."/>
        </authorList>
    </citation>
    <scope>NUCLEOTIDE SEQUENCE [LARGE SCALE GENOMIC DNA]</scope>
    <source>
        <tissue evidence="4">Muscle</tissue>
    </source>
</reference>
<reference evidence="4 5" key="2">
    <citation type="submission" date="2019-01" db="EMBL/GenBank/DDBJ databases">
        <title>The decoding of complex shrimp genome reveals the adaptation for benthos swimmer, frequently molting mechanism and breeding impact on genome.</title>
        <authorList>
            <person name="Sun Y."/>
            <person name="Gao Y."/>
            <person name="Yu Y."/>
        </authorList>
    </citation>
    <scope>NUCLEOTIDE SEQUENCE [LARGE SCALE GENOMIC DNA]</scope>
    <source>
        <tissue evidence="4">Muscle</tissue>
    </source>
</reference>
<feature type="compositionally biased region" description="Basic and acidic residues" evidence="1">
    <location>
        <begin position="1"/>
        <end position="15"/>
    </location>
</feature>
<keyword evidence="2" id="KW-0812">Transmembrane</keyword>
<protein>
    <submittedName>
        <fullName evidence="4">Alpha-2-macroglobulin</fullName>
    </submittedName>
</protein>
<dbReference type="Pfam" id="PF07677">
    <property type="entry name" value="A2M_recep"/>
    <property type="match status" value="2"/>
</dbReference>
<accession>A0A423T3B3</accession>
<dbReference type="InterPro" id="IPR009048">
    <property type="entry name" value="A-macroglobulin_rcpt-bd"/>
</dbReference>
<evidence type="ECO:0000313" key="4">
    <source>
        <dbReference type="EMBL" id="ROT70875.1"/>
    </source>
</evidence>
<keyword evidence="5" id="KW-1185">Reference proteome</keyword>
<dbReference type="Gene3D" id="2.60.40.10">
    <property type="entry name" value="Immunoglobulins"/>
    <property type="match status" value="1"/>
</dbReference>
<evidence type="ECO:0000256" key="2">
    <source>
        <dbReference type="SAM" id="Phobius"/>
    </source>
</evidence>
<dbReference type="STRING" id="6689.A0A423T3B3"/>
<feature type="transmembrane region" description="Helical" evidence="2">
    <location>
        <begin position="57"/>
        <end position="76"/>
    </location>
</feature>
<evidence type="ECO:0000256" key="1">
    <source>
        <dbReference type="SAM" id="MobiDB-lite"/>
    </source>
</evidence>
<dbReference type="InterPro" id="IPR011626">
    <property type="entry name" value="Alpha-macroglobulin_TED"/>
</dbReference>
<feature type="region of interest" description="Disordered" evidence="1">
    <location>
        <begin position="1"/>
        <end position="46"/>
    </location>
</feature>
<dbReference type="Pfam" id="PF07678">
    <property type="entry name" value="TED_complement"/>
    <property type="match status" value="2"/>
</dbReference>
<evidence type="ECO:0000259" key="3">
    <source>
        <dbReference type="SMART" id="SM01361"/>
    </source>
</evidence>
<feature type="compositionally biased region" description="Low complexity" evidence="1">
    <location>
        <begin position="29"/>
        <end position="46"/>
    </location>
</feature>
<dbReference type="InterPro" id="IPR036595">
    <property type="entry name" value="A-macroglobulin_rcpt-bd_sf"/>
</dbReference>
<dbReference type="InterPro" id="IPR050473">
    <property type="entry name" value="A2M/Complement_sys"/>
</dbReference>
<dbReference type="Gene3D" id="2.60.120.1540">
    <property type="match status" value="2"/>
</dbReference>
<sequence length="1433" mass="160167">MPGVKRVRESERDDHESENEEGDQESESDGSSLDESISSDGSESDDSSVSLDLSCYILFYCSLLLSYVCCVSWWLLCRLALVANSAEPGRHGRGAKVTYDLPDLVKLGEIFKTEVNVVNLLNRTVLAVVSFDNRTQNGCLLPKHSADFSFRMQPRGVGTIFAKLEVELKYQRTHTCEERSKDSDETLVLLKNITVEAEGFRREQTTTKYVCGSDAPEGLGARENRLLQEPPEAIEGSVSAWLTASTTYMGFAVENMERLLPHGRGDLVSLFEATNEYFLEALLYEETEADVMKVFFHNIEKAYEHQLQYRLEDNSYTTLGSRNRSASSWMTAYILTIGTVSFNFSVMRETWSWQAGLQRSEESADGCFDSVGKLFDDELKNNVSKKDSRVLLTAYKMIAVGISGMGGPPHLEPFRARDCLVQHSSKDPFFLAIKAYAIAVVQLPETKKMLKELLLQAVETEKYIYWDLPDDDTETKIKEIRIASYAVLAIIRYSYDTFKHELSKMSRWLVEQMNSHGGFYSIFDTMMAVRSLLFFDTRPIEYDVSVAVMATGWNGTLHFNKEHRFKVQGVPLPVLPTNVSYTVTGSSCAIVQTVVQYNVQEHYQSSAFTLEVTGHWNPSFVCNRPHHISVCVASPHLGNRTSNLVAVEVTLVSGFVPQKKDLKEIVRPSLSVFTQYRYEKKRNKVIFFADGLTAKESCLEFKVHRLIDFEVAKAGVVVVYDYYHPEIAVSKSYSLTSSSKCSSVQQAISAYRGNAASEGGGDTSRDPFSVAVALPSHAKRGEVLPIRITAENHLDQVLHVTFMLDNTTQYEIVGDVNQTTSTTAGERSACLGARGATTAAFKIRPLVAEVVNITVGVAVTRQNTSSCEGGDWHVSDYIYVSLLNITVESDGFTREKTWGKYACGPDIQSGRDTLQEWRVEAPPEAVQGSARAWLTAASNFMAVIEQNTHRSLLLHDRGDIEGLTAAANQYLYLNFLGSMRYRNETYDDILSNVKEGNRRQLPYRLEDDSYAIFGSRTKEVSSWMTSYILTIAALTSERGITRPTWNWLNTLQRDADNEDGCFDHVGKVYHNGLRNETTGNVSRVLLTAYTMVSLGISAWDGPPHIDPFKARDCILQHKSADPFTLAIKAHALGVTHFEEKYGVLTELFKLATETEDYIYWDIPNDKYGTNSEAVQTASYVAMAIMTTDYDRKFEAELNKVIRWLAAQANSRGGFNSIFDTMMGVRALLYYERRAFEFDVEAKVMAEGVDRTLTFTIDNFRQIQRVDFPVLPANVQLDVSGNGCAFLQAVVQYSVNDHYNSEDFSLAVSSSADANVCGASRINVCTSYLPKRQSNLIAVEVALVSGYTPFKDDLEALVSSGNGAFTEYEIKGNKVVLYMASLSAEEACADFGVVRELEVEEAKPGVVVVYDYYQPEIAKSKSYTISSANACTRN</sequence>
<dbReference type="Gene3D" id="2.60.40.690">
    <property type="entry name" value="Alpha-macroglobulin, receptor-binding domain"/>
    <property type="match status" value="2"/>
</dbReference>
<dbReference type="Gene3D" id="1.50.10.20">
    <property type="match status" value="2"/>
</dbReference>
<dbReference type="PANTHER" id="PTHR11412:SF171">
    <property type="entry name" value="PREGNANCY ZONE PROTEIN-LIKE PROTEIN"/>
    <property type="match status" value="1"/>
</dbReference>
<dbReference type="GO" id="GO:0005615">
    <property type="term" value="C:extracellular space"/>
    <property type="evidence" value="ECO:0007669"/>
    <property type="project" value="InterPro"/>
</dbReference>
<evidence type="ECO:0000313" key="5">
    <source>
        <dbReference type="Proteomes" id="UP000283509"/>
    </source>
</evidence>
<dbReference type="Proteomes" id="UP000283509">
    <property type="component" value="Unassembled WGS sequence"/>
</dbReference>
<dbReference type="PANTHER" id="PTHR11412">
    <property type="entry name" value="MACROGLOBULIN / COMPLEMENT"/>
    <property type="match status" value="1"/>
</dbReference>
<dbReference type="SMART" id="SM01361">
    <property type="entry name" value="A2M_recep"/>
    <property type="match status" value="2"/>
</dbReference>
<comment type="caution">
    <text evidence="4">The sequence shown here is derived from an EMBL/GenBank/DDBJ whole genome shotgun (WGS) entry which is preliminary data.</text>
</comment>
<dbReference type="EMBL" id="QCYY01002376">
    <property type="protein sequence ID" value="ROT70875.1"/>
    <property type="molecule type" value="Genomic_DNA"/>
</dbReference>
<name>A0A423T3B3_PENVA</name>
<dbReference type="OrthoDB" id="6359008at2759"/>
<keyword evidence="2" id="KW-1133">Transmembrane helix</keyword>
<dbReference type="SUPFAM" id="SSF48239">
    <property type="entry name" value="Terpenoid cyclases/Protein prenyltransferases"/>
    <property type="match status" value="2"/>
</dbReference>
<dbReference type="InterPro" id="IPR013783">
    <property type="entry name" value="Ig-like_fold"/>
</dbReference>
<feature type="domain" description="Alpha-macroglobulin receptor-binding" evidence="3">
    <location>
        <begin position="1333"/>
        <end position="1422"/>
    </location>
</feature>
<feature type="domain" description="Alpha-macroglobulin receptor-binding" evidence="3">
    <location>
        <begin position="642"/>
        <end position="733"/>
    </location>
</feature>
<feature type="compositionally biased region" description="Acidic residues" evidence="1">
    <location>
        <begin position="16"/>
        <end position="28"/>
    </location>
</feature>
<dbReference type="SUPFAM" id="SSF49410">
    <property type="entry name" value="Alpha-macroglobulin receptor domain"/>
    <property type="match status" value="2"/>
</dbReference>
<keyword evidence="2" id="KW-0472">Membrane</keyword>
<gene>
    <name evidence="4" type="ORF">C7M84_010824</name>
</gene>
<dbReference type="InterPro" id="IPR008930">
    <property type="entry name" value="Terpenoid_cyclase/PrenylTrfase"/>
</dbReference>
<organism evidence="4 5">
    <name type="scientific">Penaeus vannamei</name>
    <name type="common">Whiteleg shrimp</name>
    <name type="synonym">Litopenaeus vannamei</name>
    <dbReference type="NCBI Taxonomy" id="6689"/>
    <lineage>
        <taxon>Eukaryota</taxon>
        <taxon>Metazoa</taxon>
        <taxon>Ecdysozoa</taxon>
        <taxon>Arthropoda</taxon>
        <taxon>Crustacea</taxon>
        <taxon>Multicrustacea</taxon>
        <taxon>Malacostraca</taxon>
        <taxon>Eumalacostraca</taxon>
        <taxon>Eucarida</taxon>
        <taxon>Decapoda</taxon>
        <taxon>Dendrobranchiata</taxon>
        <taxon>Penaeoidea</taxon>
        <taxon>Penaeidae</taxon>
        <taxon>Penaeus</taxon>
    </lineage>
</organism>